<dbReference type="OrthoDB" id="6972889at2"/>
<feature type="signal peptide" evidence="3">
    <location>
        <begin position="1"/>
        <end position="34"/>
    </location>
</feature>
<dbReference type="InterPro" id="IPR008929">
    <property type="entry name" value="Chondroitin_lyas"/>
</dbReference>
<dbReference type="STRING" id="360910.BAV2839"/>
<dbReference type="HOGENOM" id="CLU_064286_0_0_4"/>
<sequence length="333" mass="37481">MHRSSSRGRSCVFRRLAAWAVLGIATVSATLVFAAECETPPPAERNIRVMGYYRDAASSVIDPALKAENKAATRPFRRFVGGLATMSDAYIGRHDEGAARCALSWLDAWADGGAMLGQMIRVNNDQSEYVRQWTLGAAGIAYLKTRRAATPDQRKVIQAWLKQLARATLVYWESPKHKRNNHYYWTGLGVLAAALATHDQGLLDSARSIYQQGIDDIQADGSLPMEMARKHRALHYHDYAIAPLVMMAELARLEGQDWYAYRPQALERLAERVAAGYQDPFWFNQQAGVRQEPARPSGSSGWVEFYRLRSPHPARFETLHEQGPFRDPWMGET</sequence>
<feature type="domain" description="Alginate lyase" evidence="4">
    <location>
        <begin position="51"/>
        <end position="283"/>
    </location>
</feature>
<feature type="chain" id="PRO_5004211736" evidence="3">
    <location>
        <begin position="35"/>
        <end position="333"/>
    </location>
</feature>
<dbReference type="AlphaFoldDB" id="Q2KVN4"/>
<dbReference type="SUPFAM" id="SSF48230">
    <property type="entry name" value="Chondroitin AC/alginate lyase"/>
    <property type="match status" value="1"/>
</dbReference>
<dbReference type="InterPro" id="IPR008397">
    <property type="entry name" value="Alginate_lyase_dom"/>
</dbReference>
<evidence type="ECO:0000256" key="3">
    <source>
        <dbReference type="SAM" id="SignalP"/>
    </source>
</evidence>
<dbReference type="Pfam" id="PF05426">
    <property type="entry name" value="Alginate_lyase"/>
    <property type="match status" value="1"/>
</dbReference>
<dbReference type="EC" id="4.2.2.3" evidence="5"/>
<dbReference type="Proteomes" id="UP000001977">
    <property type="component" value="Chromosome"/>
</dbReference>
<name>Q2KVN4_BORA1</name>
<keyword evidence="6" id="KW-1185">Reference proteome</keyword>
<keyword evidence="1 3" id="KW-0732">Signal</keyword>
<dbReference type="EMBL" id="AM167904">
    <property type="protein sequence ID" value="CAJ50449.1"/>
    <property type="molecule type" value="Genomic_DNA"/>
</dbReference>
<dbReference type="RefSeq" id="WP_012418479.1">
    <property type="nucleotide sequence ID" value="NC_010645.1"/>
</dbReference>
<proteinExistence type="predicted"/>
<dbReference type="GO" id="GO:0045135">
    <property type="term" value="F:poly(beta-D-mannuronate) lyase activity"/>
    <property type="evidence" value="ECO:0007669"/>
    <property type="project" value="UniProtKB-EC"/>
</dbReference>
<dbReference type="NCBIfam" id="NF001469">
    <property type="entry name" value="PRK00325.1-4"/>
    <property type="match status" value="1"/>
</dbReference>
<evidence type="ECO:0000256" key="2">
    <source>
        <dbReference type="ARBA" id="ARBA00023239"/>
    </source>
</evidence>
<dbReference type="GO" id="GO:0042597">
    <property type="term" value="C:periplasmic space"/>
    <property type="evidence" value="ECO:0007669"/>
    <property type="project" value="InterPro"/>
</dbReference>
<gene>
    <name evidence="5" type="ordered locus">BAV2839</name>
</gene>
<dbReference type="CAZy" id="PL5">
    <property type="family name" value="Polysaccharide Lyase Family 5"/>
</dbReference>
<evidence type="ECO:0000313" key="6">
    <source>
        <dbReference type="Proteomes" id="UP000001977"/>
    </source>
</evidence>
<organism evidence="5 6">
    <name type="scientific">Bordetella avium (strain 197N)</name>
    <dbReference type="NCBI Taxonomy" id="360910"/>
    <lineage>
        <taxon>Bacteria</taxon>
        <taxon>Pseudomonadati</taxon>
        <taxon>Pseudomonadota</taxon>
        <taxon>Betaproteobacteria</taxon>
        <taxon>Burkholderiales</taxon>
        <taxon>Alcaligenaceae</taxon>
        <taxon>Bordetella</taxon>
    </lineage>
</organism>
<dbReference type="KEGG" id="bav:BAV2839"/>
<keyword evidence="2 5" id="KW-0456">Lyase</keyword>
<protein>
    <submittedName>
        <fullName evidence="5">Alginate lyase</fullName>
        <ecNumber evidence="5">4.2.2.3</ecNumber>
    </submittedName>
</protein>
<dbReference type="Gene3D" id="1.50.10.100">
    <property type="entry name" value="Chondroitin AC/alginate lyase"/>
    <property type="match status" value="1"/>
</dbReference>
<dbReference type="eggNOG" id="ENOG502ZAMJ">
    <property type="taxonomic scope" value="Bacteria"/>
</dbReference>
<evidence type="ECO:0000259" key="4">
    <source>
        <dbReference type="Pfam" id="PF05426"/>
    </source>
</evidence>
<evidence type="ECO:0000256" key="1">
    <source>
        <dbReference type="ARBA" id="ARBA00022729"/>
    </source>
</evidence>
<accession>Q2KVN4</accession>
<evidence type="ECO:0000313" key="5">
    <source>
        <dbReference type="EMBL" id="CAJ50449.1"/>
    </source>
</evidence>
<reference evidence="5 6" key="1">
    <citation type="journal article" date="2006" name="J. Bacteriol.">
        <title>Comparison of the genome sequence of the poultry pathogen Bordetella avium with those of B. bronchiseptica, B. pertussis, and B. parapertussis reveals extensive diversity in surface structures associated with host interaction.</title>
        <authorList>
            <person name="Sebaihia M."/>
            <person name="Preston A."/>
            <person name="Maskell D.J."/>
            <person name="Kuzmiak H."/>
            <person name="Connell T.D."/>
            <person name="King N.D."/>
            <person name="Orndorff P.E."/>
            <person name="Miyamoto D.M."/>
            <person name="Thomson N.R."/>
            <person name="Harris D."/>
            <person name="Goble A."/>
            <person name="Lord A."/>
            <person name="Murphy L."/>
            <person name="Quail M.A."/>
            <person name="Rutter S."/>
            <person name="Squares R."/>
            <person name="Squares S."/>
            <person name="Woodward J."/>
            <person name="Parkhill J."/>
            <person name="Temple L.M."/>
        </authorList>
    </citation>
    <scope>NUCLEOTIDE SEQUENCE [LARGE SCALE GENOMIC DNA]</scope>
    <source>
        <strain evidence="5 6">197N</strain>
    </source>
</reference>